<dbReference type="EMBL" id="CAJOBA010041172">
    <property type="protein sequence ID" value="CAF4108481.1"/>
    <property type="molecule type" value="Genomic_DNA"/>
</dbReference>
<proteinExistence type="predicted"/>
<dbReference type="Proteomes" id="UP000682733">
    <property type="component" value="Unassembled WGS sequence"/>
</dbReference>
<dbReference type="Proteomes" id="UP000677228">
    <property type="component" value="Unassembled WGS sequence"/>
</dbReference>
<evidence type="ECO:0000313" key="2">
    <source>
        <dbReference type="EMBL" id="CAF1302011.1"/>
    </source>
</evidence>
<name>A0A8S2ET33_9BILA</name>
<evidence type="ECO:0000313" key="4">
    <source>
        <dbReference type="Proteomes" id="UP000677228"/>
    </source>
</evidence>
<sequence length="326" mass="38241">MNSINDDNDACGGTMAFDSESPIFPDNDGIEPESNNDRNDVEKENIDNTYLEMYYEDLKLGIFKERPITRGRSEYGLEDPTEKIRTRSALLCEDFIKSIKQRFAETPSVVISMRNCLDPAQLFTSDPKLNPQYGVKELDDLILFTKQNAPLTLNIDFDIVRDQYQLWKTSFLHEIQDKNMRDLWMRKDKVVSTLVMKTYFISEILANKIEEFLYFYSLMILKVRSEAVCECAASVMKIHIHQNRALDHDSLNDEVLIHWNAPPLHLATQFIEESLDLYFNRLQDKHWLFFKKTEMYRVWSLVRPGSVVLHRLRQQQTVRLPSPQSI</sequence>
<reference evidence="2" key="1">
    <citation type="submission" date="2021-02" db="EMBL/GenBank/DDBJ databases">
        <authorList>
            <person name="Nowell W R."/>
        </authorList>
    </citation>
    <scope>NUCLEOTIDE SEQUENCE</scope>
</reference>
<dbReference type="AlphaFoldDB" id="A0A8S2ET33"/>
<gene>
    <name evidence="2" type="ORF">OVA965_LOCUS28578</name>
    <name evidence="3" type="ORF">TMI583_LOCUS29333</name>
</gene>
<evidence type="ECO:0000256" key="1">
    <source>
        <dbReference type="SAM" id="MobiDB-lite"/>
    </source>
</evidence>
<comment type="caution">
    <text evidence="2">The sequence shown here is derived from an EMBL/GenBank/DDBJ whole genome shotgun (WGS) entry which is preliminary data.</text>
</comment>
<protein>
    <submittedName>
        <fullName evidence="2">Uncharacterized protein</fullName>
    </submittedName>
</protein>
<organism evidence="2 4">
    <name type="scientific">Didymodactylos carnosus</name>
    <dbReference type="NCBI Taxonomy" id="1234261"/>
    <lineage>
        <taxon>Eukaryota</taxon>
        <taxon>Metazoa</taxon>
        <taxon>Spiralia</taxon>
        <taxon>Gnathifera</taxon>
        <taxon>Rotifera</taxon>
        <taxon>Eurotatoria</taxon>
        <taxon>Bdelloidea</taxon>
        <taxon>Philodinida</taxon>
        <taxon>Philodinidae</taxon>
        <taxon>Didymodactylos</taxon>
    </lineage>
</organism>
<evidence type="ECO:0000313" key="3">
    <source>
        <dbReference type="EMBL" id="CAF4108481.1"/>
    </source>
</evidence>
<feature type="region of interest" description="Disordered" evidence="1">
    <location>
        <begin position="1"/>
        <end position="43"/>
    </location>
</feature>
<accession>A0A8S2ET33</accession>
<dbReference type="EMBL" id="CAJNOK010019593">
    <property type="protein sequence ID" value="CAF1302011.1"/>
    <property type="molecule type" value="Genomic_DNA"/>
</dbReference>